<evidence type="ECO:0000256" key="5">
    <source>
        <dbReference type="ARBA" id="ARBA00023212"/>
    </source>
</evidence>
<sequence length="641" mass="69355">MTPTLSFLARSRSAATLLNNSDSPSLNASHHSPHQNAERWRLSSASTPDITLRQRRRNSTPRSRPTSSTPKPRNRPPSPAGPKSRPLSPMVPAAPSKTQTGKKTPPPGTKTRPKRAQTPARVSQTVTAVAVETSQQPQKPDTPEEKKTSSPVPAIVVSSELLTPPLLRPSEASATSPAAPSHHPLALQPPPVILLLLQHHPLALQPPSPPVNLLLLQHHPLALQPPSPPVNLLLLQHHPLALQPPSPPVNLLLLQHHPLALQPPSPPVNLLLLQHHPLALQPPSPPVNLLLLQHHPLALQPPSPPVNLLLLQPPPLHLLPPRPPPPRLHPPAGRQPAPTTRRRLLASWQRNADKILQEEERKCREDEARFMAEQQCLRDEAHPNITHPLTTDCLASGQIKAGESAAVTDSSLVGGPLCARADASCRISSVSVPQKLSHAPLPFSSSIGPLFHSDSSTRQRPHHSESSSVALTREEAEAKSREEAERQRLEREKHFQKEEQERLERKKRLDEIMKRTRKSDAGEKKEVKASPQVNGKDSDLSKAAGSLQSPGAAVFSPSQSVPAPVANDIQPAAHQNGISANGGAANFEEIIQLNNGSNPAQSGLVGEPMLAFEGGEPFLMKTGPMKPQHVAGTVKTQQLRL</sequence>
<dbReference type="GO" id="GO:0015630">
    <property type="term" value="C:microtubule cytoskeleton"/>
    <property type="evidence" value="ECO:0007669"/>
    <property type="project" value="InterPro"/>
</dbReference>
<dbReference type="PANTHER" id="PTHR15073:SF1">
    <property type="entry name" value="RETICULOCYTE-BINDING PROTEIN HOMOLOG 2A"/>
    <property type="match status" value="1"/>
</dbReference>
<feature type="compositionally biased region" description="Polar residues" evidence="6">
    <location>
        <begin position="120"/>
        <end position="139"/>
    </location>
</feature>
<accession>A0AAD9BBI1</accession>
<evidence type="ECO:0000256" key="6">
    <source>
        <dbReference type="SAM" id="MobiDB-lite"/>
    </source>
</evidence>
<keyword evidence="4" id="KW-0175">Coiled coil</keyword>
<dbReference type="PANTHER" id="PTHR15073">
    <property type="entry name" value="MICROTUBULE-ASSOCIATED PROTEIN"/>
    <property type="match status" value="1"/>
</dbReference>
<evidence type="ECO:0000313" key="7">
    <source>
        <dbReference type="EMBL" id="KAK1880007.1"/>
    </source>
</evidence>
<name>A0AAD9BBI1_DISEL</name>
<feature type="compositionally biased region" description="Pro residues" evidence="6">
    <location>
        <begin position="319"/>
        <end position="329"/>
    </location>
</feature>
<feature type="region of interest" description="Disordered" evidence="6">
    <location>
        <begin position="438"/>
        <end position="562"/>
    </location>
</feature>
<keyword evidence="5" id="KW-0206">Cytoskeleton</keyword>
<evidence type="ECO:0000256" key="1">
    <source>
        <dbReference type="ARBA" id="ARBA00004245"/>
    </source>
</evidence>
<dbReference type="Proteomes" id="UP001228049">
    <property type="component" value="Unassembled WGS sequence"/>
</dbReference>
<comment type="subcellular location">
    <subcellularLocation>
        <location evidence="1">Cytoplasm</location>
        <location evidence="1">Cytoskeleton</location>
    </subcellularLocation>
</comment>
<dbReference type="EMBL" id="JASDAP010000025">
    <property type="protein sequence ID" value="KAK1880007.1"/>
    <property type="molecule type" value="Genomic_DNA"/>
</dbReference>
<dbReference type="InterPro" id="IPR008604">
    <property type="entry name" value="MAP7_fam"/>
</dbReference>
<comment type="similarity">
    <text evidence="2">Belongs to the MAP7 family.</text>
</comment>
<gene>
    <name evidence="7" type="ORF">KUDE01_025536</name>
</gene>
<evidence type="ECO:0000256" key="3">
    <source>
        <dbReference type="ARBA" id="ARBA00022490"/>
    </source>
</evidence>
<dbReference type="AlphaFoldDB" id="A0AAD9BBI1"/>
<evidence type="ECO:0000256" key="2">
    <source>
        <dbReference type="ARBA" id="ARBA00007525"/>
    </source>
</evidence>
<feature type="region of interest" description="Disordered" evidence="6">
    <location>
        <begin position="319"/>
        <end position="340"/>
    </location>
</feature>
<dbReference type="GO" id="GO:0000226">
    <property type="term" value="P:microtubule cytoskeleton organization"/>
    <property type="evidence" value="ECO:0007669"/>
    <property type="project" value="InterPro"/>
</dbReference>
<feature type="compositionally biased region" description="Basic and acidic residues" evidence="6">
    <location>
        <begin position="472"/>
        <end position="528"/>
    </location>
</feature>
<proteinExistence type="inferred from homology"/>
<keyword evidence="3" id="KW-0963">Cytoplasm</keyword>
<evidence type="ECO:0000313" key="8">
    <source>
        <dbReference type="Proteomes" id="UP001228049"/>
    </source>
</evidence>
<dbReference type="Pfam" id="PF05672">
    <property type="entry name" value="MAP7"/>
    <property type="match status" value="1"/>
</dbReference>
<feature type="region of interest" description="Disordered" evidence="6">
    <location>
        <begin position="18"/>
        <end position="153"/>
    </location>
</feature>
<dbReference type="InterPro" id="IPR051483">
    <property type="entry name" value="MAP7_domain-containing"/>
</dbReference>
<keyword evidence="8" id="KW-1185">Reference proteome</keyword>
<evidence type="ECO:0000256" key="4">
    <source>
        <dbReference type="ARBA" id="ARBA00023054"/>
    </source>
</evidence>
<feature type="compositionally biased region" description="Polar residues" evidence="6">
    <location>
        <begin position="443"/>
        <end position="458"/>
    </location>
</feature>
<feature type="compositionally biased region" description="Low complexity" evidence="6">
    <location>
        <begin position="60"/>
        <end position="71"/>
    </location>
</feature>
<organism evidence="7 8">
    <name type="scientific">Dissostichus eleginoides</name>
    <name type="common">Patagonian toothfish</name>
    <name type="synonym">Dissostichus amissus</name>
    <dbReference type="NCBI Taxonomy" id="100907"/>
    <lineage>
        <taxon>Eukaryota</taxon>
        <taxon>Metazoa</taxon>
        <taxon>Chordata</taxon>
        <taxon>Craniata</taxon>
        <taxon>Vertebrata</taxon>
        <taxon>Euteleostomi</taxon>
        <taxon>Actinopterygii</taxon>
        <taxon>Neopterygii</taxon>
        <taxon>Teleostei</taxon>
        <taxon>Neoteleostei</taxon>
        <taxon>Acanthomorphata</taxon>
        <taxon>Eupercaria</taxon>
        <taxon>Perciformes</taxon>
        <taxon>Notothenioidei</taxon>
        <taxon>Nototheniidae</taxon>
        <taxon>Dissostichus</taxon>
    </lineage>
</organism>
<comment type="caution">
    <text evidence="7">The sequence shown here is derived from an EMBL/GenBank/DDBJ whole genome shotgun (WGS) entry which is preliminary data.</text>
</comment>
<feature type="compositionally biased region" description="Polar residues" evidence="6">
    <location>
        <begin position="18"/>
        <end position="30"/>
    </location>
</feature>
<reference evidence="7" key="1">
    <citation type="submission" date="2023-04" db="EMBL/GenBank/DDBJ databases">
        <title>Chromosome-level genome of Chaenocephalus aceratus.</title>
        <authorList>
            <person name="Park H."/>
        </authorList>
    </citation>
    <scope>NUCLEOTIDE SEQUENCE</scope>
    <source>
        <strain evidence="7">DE</strain>
        <tissue evidence="7">Muscle</tissue>
    </source>
</reference>
<protein>
    <submittedName>
        <fullName evidence="7">Ensconsin</fullName>
    </submittedName>
</protein>